<dbReference type="InterPro" id="IPR041510">
    <property type="entry name" value="DUF5523"/>
</dbReference>
<organism evidence="3 4">
    <name type="scientific">Xyrichtys novacula</name>
    <name type="common">Pearly razorfish</name>
    <name type="synonym">Hemipteronotus novacula</name>
    <dbReference type="NCBI Taxonomy" id="13765"/>
    <lineage>
        <taxon>Eukaryota</taxon>
        <taxon>Metazoa</taxon>
        <taxon>Chordata</taxon>
        <taxon>Craniata</taxon>
        <taxon>Vertebrata</taxon>
        <taxon>Euteleostomi</taxon>
        <taxon>Actinopterygii</taxon>
        <taxon>Neopterygii</taxon>
        <taxon>Teleostei</taxon>
        <taxon>Neoteleostei</taxon>
        <taxon>Acanthomorphata</taxon>
        <taxon>Eupercaria</taxon>
        <taxon>Labriformes</taxon>
        <taxon>Labridae</taxon>
        <taxon>Xyrichtys</taxon>
    </lineage>
</organism>
<dbReference type="PANTHER" id="PTHR20837:SF7">
    <property type="entry name" value="COILED-COIL AND C2 DOMAIN-CONTAINING PROTEIN 2A"/>
    <property type="match status" value="1"/>
</dbReference>
<feature type="compositionally biased region" description="Acidic residues" evidence="1">
    <location>
        <begin position="242"/>
        <end position="276"/>
    </location>
</feature>
<feature type="domain" description="DUF5523" evidence="2">
    <location>
        <begin position="160"/>
        <end position="394"/>
    </location>
</feature>
<accession>A0AAV1FGP6</accession>
<feature type="region of interest" description="Disordered" evidence="1">
    <location>
        <begin position="1"/>
        <end position="286"/>
    </location>
</feature>
<dbReference type="GO" id="GO:0035869">
    <property type="term" value="C:ciliary transition zone"/>
    <property type="evidence" value="ECO:0007669"/>
    <property type="project" value="TreeGrafter"/>
</dbReference>
<keyword evidence="4" id="KW-1185">Reference proteome</keyword>
<dbReference type="EMBL" id="OY660870">
    <property type="protein sequence ID" value="CAJ1059939.1"/>
    <property type="molecule type" value="Genomic_DNA"/>
</dbReference>
<dbReference type="InterPro" id="IPR052434">
    <property type="entry name" value="Tectonic-like_complex_comp"/>
</dbReference>
<dbReference type="Proteomes" id="UP001178508">
    <property type="component" value="Chromosome 7"/>
</dbReference>
<feature type="compositionally biased region" description="Acidic residues" evidence="1">
    <location>
        <begin position="27"/>
        <end position="42"/>
    </location>
</feature>
<feature type="compositionally biased region" description="Basic residues" evidence="1">
    <location>
        <begin position="227"/>
        <end position="238"/>
    </location>
</feature>
<dbReference type="GO" id="GO:1904491">
    <property type="term" value="P:protein localization to ciliary transition zone"/>
    <property type="evidence" value="ECO:0007669"/>
    <property type="project" value="TreeGrafter"/>
</dbReference>
<dbReference type="Pfam" id="PF17661">
    <property type="entry name" value="DUF5523"/>
    <property type="match status" value="1"/>
</dbReference>
<feature type="compositionally biased region" description="Basic and acidic residues" evidence="1">
    <location>
        <begin position="128"/>
        <end position="148"/>
    </location>
</feature>
<dbReference type="PANTHER" id="PTHR20837">
    <property type="entry name" value="CENTROSOMAL PROTEIN-RELATED"/>
    <property type="match status" value="1"/>
</dbReference>
<feature type="compositionally biased region" description="Basic and acidic residues" evidence="1">
    <location>
        <begin position="161"/>
        <end position="185"/>
    </location>
</feature>
<evidence type="ECO:0000313" key="3">
    <source>
        <dbReference type="EMBL" id="CAJ1059939.1"/>
    </source>
</evidence>
<protein>
    <submittedName>
        <fullName evidence="3">Coiled-coil and C2 domain-containing protein 2A isoform X4</fullName>
    </submittedName>
</protein>
<feature type="compositionally biased region" description="Basic residues" evidence="1">
    <location>
        <begin position="47"/>
        <end position="58"/>
    </location>
</feature>
<dbReference type="GO" id="GO:1905515">
    <property type="term" value="P:non-motile cilium assembly"/>
    <property type="evidence" value="ECO:0007669"/>
    <property type="project" value="TreeGrafter"/>
</dbReference>
<feature type="compositionally biased region" description="Basic and acidic residues" evidence="1">
    <location>
        <begin position="194"/>
        <end position="204"/>
    </location>
</feature>
<reference evidence="3" key="1">
    <citation type="submission" date="2023-08" db="EMBL/GenBank/DDBJ databases">
        <authorList>
            <person name="Alioto T."/>
            <person name="Alioto T."/>
            <person name="Gomez Garrido J."/>
        </authorList>
    </citation>
    <scope>NUCLEOTIDE SEQUENCE</scope>
</reference>
<dbReference type="AlphaFoldDB" id="A0AAV1FGP6"/>
<evidence type="ECO:0000259" key="2">
    <source>
        <dbReference type="Pfam" id="PF17661"/>
    </source>
</evidence>
<evidence type="ECO:0000256" key="1">
    <source>
        <dbReference type="SAM" id="MobiDB-lite"/>
    </source>
</evidence>
<gene>
    <name evidence="3" type="ORF">XNOV1_A023760</name>
</gene>
<feature type="compositionally biased region" description="Low complexity" evidence="1">
    <location>
        <begin position="91"/>
        <end position="101"/>
    </location>
</feature>
<proteinExistence type="predicted"/>
<name>A0AAV1FGP6_XYRNO</name>
<feature type="compositionally biased region" description="Polar residues" evidence="1">
    <location>
        <begin position="149"/>
        <end position="158"/>
    </location>
</feature>
<sequence length="406" mass="46398">MASPGGIREKLRRKRRDLQESLAMNKDEDDIKELQSSEEDPGETLKRTFRAQREKKKRLLEQSSAQELHHDDGVQEISSIQPHSEEEESAEQAAQKPAASSRPPTGSLKGHSSKIQHSPGSQHVVDSVTRRLEERLKAARSKGERLQEQEATQEQPSHLQGLRDRDTVTRFDPEVDPERVGRHDVPPSLSSRVKFREAARRTEKGIPTAEEAYNFFTFNFEPEPQKRTKKVSRKRPKPNRSEEEEDGDGYGEGEEAEEEDVEGEEENRDEIEDQGEEAPLVQDEGQDLFVIEQSSYDFLEMKKAEYVGYKKLVQRENELLFTPSLRTVPTSVKLPQNMKPRYLEDEGLYVGERPPVSPTNENILENRILAMEEGREWFGDDGRIMALPDIKARSNNGEDDPALQTV</sequence>
<evidence type="ECO:0000313" key="4">
    <source>
        <dbReference type="Proteomes" id="UP001178508"/>
    </source>
</evidence>